<dbReference type="AlphaFoldDB" id="A0A1J7BB24"/>
<comment type="caution">
    <text evidence="1">The sequence shown here is derived from an EMBL/GenBank/DDBJ whole genome shotgun (WGS) entry which is preliminary data.</text>
</comment>
<dbReference type="EMBL" id="MLCF01000128">
    <property type="protein sequence ID" value="OIV35822.1"/>
    <property type="molecule type" value="Genomic_DNA"/>
</dbReference>
<organism evidence="1 2">
    <name type="scientific">Mangrovactinospora gilvigrisea</name>
    <dbReference type="NCBI Taxonomy" id="1428644"/>
    <lineage>
        <taxon>Bacteria</taxon>
        <taxon>Bacillati</taxon>
        <taxon>Actinomycetota</taxon>
        <taxon>Actinomycetes</taxon>
        <taxon>Kitasatosporales</taxon>
        <taxon>Streptomycetaceae</taxon>
        <taxon>Mangrovactinospora</taxon>
    </lineage>
</organism>
<dbReference type="OrthoDB" id="3213360at2"/>
<dbReference type="RefSeq" id="WP_071658224.1">
    <property type="nucleotide sequence ID" value="NZ_MLCF01000128.1"/>
</dbReference>
<dbReference type="GO" id="GO:0051537">
    <property type="term" value="F:2 iron, 2 sulfur cluster binding"/>
    <property type="evidence" value="ECO:0007669"/>
    <property type="project" value="InterPro"/>
</dbReference>
<dbReference type="InterPro" id="IPR036922">
    <property type="entry name" value="Rieske_2Fe-2S_sf"/>
</dbReference>
<gene>
    <name evidence="1" type="ORF">BIV57_19585</name>
</gene>
<dbReference type="Proteomes" id="UP000243342">
    <property type="component" value="Unassembled WGS sequence"/>
</dbReference>
<name>A0A1J7BB24_9ACTN</name>
<evidence type="ECO:0000313" key="2">
    <source>
        <dbReference type="Proteomes" id="UP000243342"/>
    </source>
</evidence>
<evidence type="ECO:0000313" key="1">
    <source>
        <dbReference type="EMBL" id="OIV35822.1"/>
    </source>
</evidence>
<sequence>MAHPQQAQRTAWVQIHTAGGWLPVIPYEQLPPGRVISMSALGEAVAVLRDLAGAVRVTARDPFRGGERALEARVR</sequence>
<protein>
    <submittedName>
        <fullName evidence="1">Uncharacterized protein</fullName>
    </submittedName>
</protein>
<proteinExistence type="predicted"/>
<keyword evidence="2" id="KW-1185">Reference proteome</keyword>
<reference evidence="1 2" key="1">
    <citation type="submission" date="2016-10" db="EMBL/GenBank/DDBJ databases">
        <title>Genome sequence of Streptomyces gilvigriseus MUSC 26.</title>
        <authorList>
            <person name="Lee L.-H."/>
            <person name="Ser H.-L."/>
        </authorList>
    </citation>
    <scope>NUCLEOTIDE SEQUENCE [LARGE SCALE GENOMIC DNA]</scope>
    <source>
        <strain evidence="1 2">MUSC 26</strain>
    </source>
</reference>
<accession>A0A1J7BB24</accession>
<dbReference type="SUPFAM" id="SSF50022">
    <property type="entry name" value="ISP domain"/>
    <property type="match status" value="1"/>
</dbReference>